<keyword evidence="3" id="KW-0677">Repeat</keyword>
<protein>
    <submittedName>
        <fullName evidence="9">Uncharacterized protein</fullName>
    </submittedName>
</protein>
<dbReference type="OrthoDB" id="10258787at2759"/>
<keyword evidence="4" id="KW-0969">Cilium</keyword>
<feature type="region of interest" description="Disordered" evidence="6">
    <location>
        <begin position="593"/>
        <end position="615"/>
    </location>
</feature>
<evidence type="ECO:0000259" key="7">
    <source>
        <dbReference type="Pfam" id="PF24760"/>
    </source>
</evidence>
<dbReference type="InterPro" id="IPR056156">
    <property type="entry name" value="TPR_IF140_C"/>
</dbReference>
<accession>A0A7R8WCB6</accession>
<evidence type="ECO:0000256" key="1">
    <source>
        <dbReference type="ARBA" id="ARBA00004138"/>
    </source>
</evidence>
<dbReference type="Pfam" id="PF24760">
    <property type="entry name" value="TPR_IF140_C"/>
    <property type="match status" value="1"/>
</dbReference>
<evidence type="ECO:0000313" key="9">
    <source>
        <dbReference type="EMBL" id="CAD7226209.1"/>
    </source>
</evidence>
<dbReference type="InterPro" id="IPR056168">
    <property type="entry name" value="TPR_IF140/IFT172/WDR19"/>
</dbReference>
<organism evidence="9">
    <name type="scientific">Cyprideis torosa</name>
    <dbReference type="NCBI Taxonomy" id="163714"/>
    <lineage>
        <taxon>Eukaryota</taxon>
        <taxon>Metazoa</taxon>
        <taxon>Ecdysozoa</taxon>
        <taxon>Arthropoda</taxon>
        <taxon>Crustacea</taxon>
        <taxon>Oligostraca</taxon>
        <taxon>Ostracoda</taxon>
        <taxon>Podocopa</taxon>
        <taxon>Podocopida</taxon>
        <taxon>Cytherocopina</taxon>
        <taxon>Cytheroidea</taxon>
        <taxon>Cytherideidae</taxon>
        <taxon>Cyprideis</taxon>
    </lineage>
</organism>
<dbReference type="PANTHER" id="PTHR15722">
    <property type="entry name" value="IFT140/172-RELATED"/>
    <property type="match status" value="1"/>
</dbReference>
<proteinExistence type="predicted"/>
<dbReference type="PANTHER" id="PTHR15722:SF7">
    <property type="entry name" value="INTRAFLAGELLAR TRANSPORT PROTEIN 140 HOMOLOG"/>
    <property type="match status" value="1"/>
</dbReference>
<evidence type="ECO:0000256" key="4">
    <source>
        <dbReference type="ARBA" id="ARBA00023069"/>
    </source>
</evidence>
<comment type="subcellular location">
    <subcellularLocation>
        <location evidence="1">Cell projection</location>
        <location evidence="1">Cilium</location>
    </subcellularLocation>
</comment>
<feature type="non-terminal residue" evidence="9">
    <location>
        <position position="1"/>
    </location>
</feature>
<dbReference type="FunFam" id="1.25.40.470:FF:000028">
    <property type="entry name" value="Intraflagellar transport protein 140-like protein"/>
    <property type="match status" value="1"/>
</dbReference>
<dbReference type="EMBL" id="OB660777">
    <property type="protein sequence ID" value="CAD7226209.1"/>
    <property type="molecule type" value="Genomic_DNA"/>
</dbReference>
<dbReference type="Gene3D" id="1.25.40.470">
    <property type="match status" value="1"/>
</dbReference>
<evidence type="ECO:0000256" key="6">
    <source>
        <dbReference type="SAM" id="MobiDB-lite"/>
    </source>
</evidence>
<dbReference type="AlphaFoldDB" id="A0A7R8WCB6"/>
<name>A0A7R8WCB6_9CRUS</name>
<gene>
    <name evidence="9" type="ORF">CTOB1V02_LOCUS4133</name>
</gene>
<dbReference type="GO" id="GO:0035721">
    <property type="term" value="P:intraciliary retrograde transport"/>
    <property type="evidence" value="ECO:0007669"/>
    <property type="project" value="TreeGrafter"/>
</dbReference>
<reference evidence="9" key="1">
    <citation type="submission" date="2020-11" db="EMBL/GenBank/DDBJ databases">
        <authorList>
            <person name="Tran Van P."/>
        </authorList>
    </citation>
    <scope>NUCLEOTIDE SEQUENCE</scope>
</reference>
<evidence type="ECO:0000256" key="2">
    <source>
        <dbReference type="ARBA" id="ARBA00022574"/>
    </source>
</evidence>
<feature type="compositionally biased region" description="Acidic residues" evidence="6">
    <location>
        <begin position="593"/>
        <end position="602"/>
    </location>
</feature>
<evidence type="ECO:0000259" key="8">
    <source>
        <dbReference type="Pfam" id="PF24762"/>
    </source>
</evidence>
<feature type="domain" description="IF140 C-terminal TPR" evidence="7">
    <location>
        <begin position="421"/>
        <end position="541"/>
    </location>
</feature>
<dbReference type="GO" id="GO:0036064">
    <property type="term" value="C:ciliary basal body"/>
    <property type="evidence" value="ECO:0007669"/>
    <property type="project" value="TreeGrafter"/>
</dbReference>
<sequence>EEAERLLHSAGRVDLLNKFLQDKGEWDRALTLAEDNDRIHLRDAHYKYAKFLEANGEYTEAIRRYENAGAHHFEVPRMLFDDPIALENYVRIKGDRELKQWWAQYMESTGEMEAALQYYESAKDALSLVRVHCYCGNLATAADIANSSSDKAACYHLARQYENTDMVKDAIHFYTRAHAYGNAIRLCKENEMTEQMCNLALMAGKREQLEAARFCEQQERAPIDKAILLYHKAGLLSKAIELAFRHRKFHSLQTVALDLTAHDDPQLIQTVADYFIENDQFDKAVDLLAIGKRYVEALDLCVNKNIQITEEFAERMTISKEDDPSGKQREEVLRKIGECAFSQGNYQLAAKKYTQAGDRVGAMKALLKSGDTEKIIFFANVSRQKEIYVMAANYLQSLDWRKNPETMKNIITFYSKGRSPELLAGFYIACAQVEIDEYQNYEKGLEALMEAYKAMAKSEGPQTEDRLLQIKARAERIQHFVRIKMASENDPSNAIAKARELLMEANIDVAVRKGDIYGFIVETMVRQKNFKGALNVVDEMRSTLTTNVNLEFYINPESLDAISQALGVVIPRGRTGNVRMAGLDTAEEDTAEIEEEVDDQDEGAPTKGLAMSMWT</sequence>
<evidence type="ECO:0000256" key="3">
    <source>
        <dbReference type="ARBA" id="ARBA00022737"/>
    </source>
</evidence>
<evidence type="ECO:0000256" key="5">
    <source>
        <dbReference type="ARBA" id="ARBA00023273"/>
    </source>
</evidence>
<feature type="domain" description="IF140/IFT172/WDR19 TPR" evidence="8">
    <location>
        <begin position="1"/>
        <end position="413"/>
    </location>
</feature>
<dbReference type="GO" id="GO:0030991">
    <property type="term" value="C:intraciliary transport particle A"/>
    <property type="evidence" value="ECO:0007669"/>
    <property type="project" value="TreeGrafter"/>
</dbReference>
<dbReference type="GO" id="GO:0005930">
    <property type="term" value="C:axoneme"/>
    <property type="evidence" value="ECO:0007669"/>
    <property type="project" value="TreeGrafter"/>
</dbReference>
<dbReference type="Pfam" id="PF24762">
    <property type="entry name" value="TPR_IF140-IFT172"/>
    <property type="match status" value="1"/>
</dbReference>
<keyword evidence="2" id="KW-0853">WD repeat</keyword>
<keyword evidence="5" id="KW-0966">Cell projection</keyword>